<dbReference type="InterPro" id="IPR036005">
    <property type="entry name" value="Creatinase/aminopeptidase-like"/>
</dbReference>
<dbReference type="InterPro" id="IPR001131">
    <property type="entry name" value="Peptidase_M24B_aminopep-P_CS"/>
</dbReference>
<evidence type="ECO:0000256" key="1">
    <source>
        <dbReference type="ARBA" id="ARBA00022670"/>
    </source>
</evidence>
<dbReference type="GO" id="GO:0008235">
    <property type="term" value="F:metalloexopeptidase activity"/>
    <property type="evidence" value="ECO:0007669"/>
    <property type="project" value="UniProtKB-UniRule"/>
</dbReference>
<evidence type="ECO:0000256" key="6">
    <source>
        <dbReference type="ARBA" id="ARBA00023211"/>
    </source>
</evidence>
<dbReference type="GO" id="GO:0102009">
    <property type="term" value="F:proline dipeptidase activity"/>
    <property type="evidence" value="ECO:0007669"/>
    <property type="project" value="UniProtKB-EC"/>
</dbReference>
<dbReference type="Gene3D" id="3.40.350.10">
    <property type="entry name" value="Creatinase/prolidase N-terminal domain"/>
    <property type="match status" value="1"/>
</dbReference>
<dbReference type="GO" id="GO:0006508">
    <property type="term" value="P:proteolysis"/>
    <property type="evidence" value="ECO:0007669"/>
    <property type="project" value="UniProtKB-KW"/>
</dbReference>
<dbReference type="PANTHER" id="PTHR43226">
    <property type="entry name" value="XAA-PRO AMINOPEPTIDASE 3"/>
    <property type="match status" value="1"/>
</dbReference>
<sequence>MRHRFAGKKDRLMESLTTLYKEHIATLQQRAREILQRNQLDALLIHSGELITTFLDDHSYPFKVNPQFKAWVPVTKVPNCWLWVDGVNAPKLWFYSPVDYWHNVEPLPDSFWTHEVALSPLAKADDIKNQLPADLKRVAYIGSSPQRAINLGMAADNVNPKAVLDYLHYHRAYKTDYEIACMREAQKVAVSGHRAAQEAFLSGMSEFDINLAYLTATGHRDTDVPYDNIVALNEHAAVLHYTKLDHQPPAEMRSFLLDAGAEYNGYAADLTRTYAAKQNNDFADLIKDLNTEELALIDSIKAGVSYTDYHVQMHHRIAKLLKAHKLVVDISEEAMVEQNLTGPFLPHGLGHPLGLQVHDVAGFMQDETGTHLAAPSKYPFLRCTRIIQPKMVLTIEPGLYFIESLLAPWRDGQFSKHFAWDRIEALKPYGGIRIEDNIVIHDNHIENMTRDLKLA</sequence>
<feature type="binding site" evidence="7">
    <location>
        <position position="351"/>
    </location>
    <ligand>
        <name>Mn(2+)</name>
        <dbReference type="ChEBI" id="CHEBI:29035"/>
        <label>1</label>
    </ligand>
</feature>
<dbReference type="AlphaFoldDB" id="A0A085G3K4"/>
<dbReference type="EC" id="3.4.13.9" evidence="7"/>
<feature type="binding site" evidence="7">
    <location>
        <position position="435"/>
    </location>
    <ligand>
        <name>Mn(2+)</name>
        <dbReference type="ChEBI" id="CHEBI:29035"/>
        <label>1</label>
    </ligand>
</feature>
<comment type="cofactor">
    <cofactor evidence="7">
        <name>Mn(2+)</name>
        <dbReference type="ChEBI" id="CHEBI:29035"/>
    </cofactor>
    <text evidence="7">Binds 2 manganese ions per subunit.</text>
</comment>
<evidence type="ECO:0000313" key="11">
    <source>
        <dbReference type="Proteomes" id="UP000028640"/>
    </source>
</evidence>
<dbReference type="eggNOG" id="COG0006">
    <property type="taxonomic scope" value="Bacteria"/>
</dbReference>
<dbReference type="Pfam" id="PF21216">
    <property type="entry name" value="PepQ_N"/>
    <property type="match status" value="1"/>
</dbReference>
<comment type="function">
    <text evidence="7">Splits dipeptides with a prolyl residue in the C-terminal position.</text>
</comment>
<comment type="catalytic activity">
    <reaction evidence="7">
        <text>Xaa-L-Pro dipeptide + H2O = an L-alpha-amino acid + L-proline</text>
        <dbReference type="Rhea" id="RHEA:76407"/>
        <dbReference type="ChEBI" id="CHEBI:15377"/>
        <dbReference type="ChEBI" id="CHEBI:59869"/>
        <dbReference type="ChEBI" id="CHEBI:60039"/>
        <dbReference type="ChEBI" id="CHEBI:195196"/>
        <dbReference type="EC" id="3.4.13.9"/>
    </reaction>
</comment>
<dbReference type="STRING" id="910964.GEAM_3908"/>
<dbReference type="SUPFAM" id="SSF55920">
    <property type="entry name" value="Creatinase/aminopeptidase"/>
    <property type="match status" value="1"/>
</dbReference>
<evidence type="ECO:0000256" key="4">
    <source>
        <dbReference type="ARBA" id="ARBA00022997"/>
    </source>
</evidence>
<dbReference type="Proteomes" id="UP000028640">
    <property type="component" value="Unassembled WGS sequence"/>
</dbReference>
<evidence type="ECO:0000259" key="8">
    <source>
        <dbReference type="Pfam" id="PF00557"/>
    </source>
</evidence>
<dbReference type="Pfam" id="PF00557">
    <property type="entry name" value="Peptidase_M24"/>
    <property type="match status" value="1"/>
</dbReference>
<evidence type="ECO:0000256" key="2">
    <source>
        <dbReference type="ARBA" id="ARBA00022723"/>
    </source>
</evidence>
<dbReference type="InterPro" id="IPR000994">
    <property type="entry name" value="Pept_M24"/>
</dbReference>
<evidence type="ECO:0000256" key="7">
    <source>
        <dbReference type="HAMAP-Rule" id="MF_01279"/>
    </source>
</evidence>
<proteinExistence type="inferred from homology"/>
<dbReference type="NCBIfam" id="NF010133">
    <property type="entry name" value="PRK13607.1"/>
    <property type="match status" value="1"/>
</dbReference>
<keyword evidence="1 7" id="KW-0645">Protease</keyword>
<feature type="binding site" evidence="7">
    <location>
        <position position="269"/>
    </location>
    <ligand>
        <name>Mn(2+)</name>
        <dbReference type="ChEBI" id="CHEBI:29035"/>
        <label>1</label>
    </ligand>
</feature>
<comment type="caution">
    <text evidence="10">The sequence shown here is derived from an EMBL/GenBank/DDBJ whole genome shotgun (WGS) entry which is preliminary data.</text>
</comment>
<comment type="similarity">
    <text evidence="7">Belongs to the peptidase M24B family. Bacterial-type prolidase subfamily.</text>
</comment>
<accession>A0A085G3K4</accession>
<protein>
    <recommendedName>
        <fullName evidence="7">Xaa-Pro dipeptidase</fullName>
        <shortName evidence="7">X-Pro dipeptidase</shortName>
        <ecNumber evidence="7">3.4.13.9</ecNumber>
    </recommendedName>
    <alternativeName>
        <fullName evidence="7">Imidodipeptidase</fullName>
    </alternativeName>
    <alternativeName>
        <fullName evidence="7">Proline dipeptidase</fullName>
        <shortName evidence="7">Prolidase</shortName>
    </alternativeName>
</protein>
<organism evidence="10 11">
    <name type="scientific">Ewingella americana (strain ATCC 33852 / DSM 4580 / CCUG 14506 / JCM 5911 / LMG 7869 / NCTC 12157 / CDC 1468-78)</name>
    <dbReference type="NCBI Taxonomy" id="910964"/>
    <lineage>
        <taxon>Bacteria</taxon>
        <taxon>Pseudomonadati</taxon>
        <taxon>Pseudomonadota</taxon>
        <taxon>Gammaproteobacteria</taxon>
        <taxon>Enterobacterales</taxon>
        <taxon>Yersiniaceae</taxon>
        <taxon>Ewingella</taxon>
    </lineage>
</organism>
<gene>
    <name evidence="7" type="primary">pepQ</name>
    <name evidence="10" type="ORF">GEAM_3908</name>
</gene>
<feature type="domain" description="Xaa-Pro dipeptidase N-terminal" evidence="9">
    <location>
        <begin position="19"/>
        <end position="169"/>
    </location>
</feature>
<reference evidence="10 11" key="1">
    <citation type="submission" date="2014-05" db="EMBL/GenBank/DDBJ databases">
        <title>ATOL: Assembling a taxonomically balanced genome-scale reconstruction of the evolutionary history of the Enterobacteriaceae.</title>
        <authorList>
            <person name="Plunkett G.III."/>
            <person name="Neeno-Eckwall E.C."/>
            <person name="Glasner J.D."/>
            <person name="Perna N.T."/>
        </authorList>
    </citation>
    <scope>NUCLEOTIDE SEQUENCE [LARGE SCALE GENOMIC DNA]</scope>
    <source>
        <strain evidence="10 11">ATCC 33852</strain>
    </source>
</reference>
<feature type="binding site" evidence="7">
    <location>
        <position position="269"/>
    </location>
    <ligand>
        <name>Mn(2+)</name>
        <dbReference type="ChEBI" id="CHEBI:29035"/>
        <label>2</label>
    </ligand>
</feature>
<dbReference type="GO" id="GO:0005829">
    <property type="term" value="C:cytosol"/>
    <property type="evidence" value="ECO:0007669"/>
    <property type="project" value="TreeGrafter"/>
</dbReference>
<dbReference type="GO" id="GO:0016795">
    <property type="term" value="F:phosphoric triester hydrolase activity"/>
    <property type="evidence" value="ECO:0007669"/>
    <property type="project" value="InterPro"/>
</dbReference>
<keyword evidence="5 7" id="KW-0482">Metalloprotease</keyword>
<keyword evidence="11" id="KW-1185">Reference proteome</keyword>
<evidence type="ECO:0000256" key="3">
    <source>
        <dbReference type="ARBA" id="ARBA00022801"/>
    </source>
</evidence>
<dbReference type="InterPro" id="IPR029149">
    <property type="entry name" value="Creatin/AminoP/Spt16_N"/>
</dbReference>
<feature type="binding site" evidence="7">
    <location>
        <position position="435"/>
    </location>
    <ligand>
        <name>Mn(2+)</name>
        <dbReference type="ChEBI" id="CHEBI:29035"/>
        <label>2</label>
    </ligand>
</feature>
<feature type="binding site" evidence="7">
    <location>
        <position position="396"/>
    </location>
    <ligand>
        <name>Mn(2+)</name>
        <dbReference type="ChEBI" id="CHEBI:29035"/>
        <label>1</label>
    </ligand>
</feature>
<dbReference type="InterPro" id="IPR052433">
    <property type="entry name" value="X-Pro_dipept-like"/>
</dbReference>
<keyword evidence="3 7" id="KW-0378">Hydrolase</keyword>
<feature type="binding site" evidence="7">
    <location>
        <position position="258"/>
    </location>
    <ligand>
        <name>Mn(2+)</name>
        <dbReference type="ChEBI" id="CHEBI:29035"/>
        <label>2</label>
    </ligand>
</feature>
<evidence type="ECO:0000259" key="9">
    <source>
        <dbReference type="Pfam" id="PF21216"/>
    </source>
</evidence>
<evidence type="ECO:0000256" key="5">
    <source>
        <dbReference type="ARBA" id="ARBA00023049"/>
    </source>
</evidence>
<dbReference type="EMBL" id="JMPJ01000069">
    <property type="protein sequence ID" value="KFC78299.1"/>
    <property type="molecule type" value="Genomic_DNA"/>
</dbReference>
<dbReference type="CDD" id="cd01087">
    <property type="entry name" value="Prolidase"/>
    <property type="match status" value="1"/>
</dbReference>
<keyword evidence="4 7" id="KW-0224">Dipeptidase</keyword>
<dbReference type="InterPro" id="IPR048819">
    <property type="entry name" value="PepQ_N"/>
</dbReference>
<dbReference type="PROSITE" id="PS00491">
    <property type="entry name" value="PROLINE_PEPTIDASE"/>
    <property type="match status" value="1"/>
</dbReference>
<name>A0A085G3K4_EWIA3</name>
<evidence type="ECO:0000313" key="10">
    <source>
        <dbReference type="EMBL" id="KFC78299.1"/>
    </source>
</evidence>
<dbReference type="InterPro" id="IPR022846">
    <property type="entry name" value="X_Pro_dipept"/>
</dbReference>
<dbReference type="GO" id="GO:0046872">
    <property type="term" value="F:metal ion binding"/>
    <property type="evidence" value="ECO:0007669"/>
    <property type="project" value="UniProtKB-KW"/>
</dbReference>
<keyword evidence="6 7" id="KW-0464">Manganese</keyword>
<dbReference type="HAMAP" id="MF_01279">
    <property type="entry name" value="X_Pro_dipeptid"/>
    <property type="match status" value="1"/>
</dbReference>
<feature type="domain" description="Peptidase M24" evidence="8">
    <location>
        <begin position="180"/>
        <end position="441"/>
    </location>
</feature>
<dbReference type="PANTHER" id="PTHR43226:SF8">
    <property type="entry name" value="XAA-PRO DIPEPTIDASE"/>
    <property type="match status" value="1"/>
</dbReference>
<keyword evidence="2 7" id="KW-0479">Metal-binding</keyword>
<dbReference type="Gene3D" id="3.90.230.10">
    <property type="entry name" value="Creatinase/methionine aminopeptidase superfamily"/>
    <property type="match status" value="1"/>
</dbReference>
<dbReference type="GO" id="GO:0004177">
    <property type="term" value="F:aminopeptidase activity"/>
    <property type="evidence" value="ECO:0007669"/>
    <property type="project" value="TreeGrafter"/>
</dbReference>